<sequence>MNRLIRQIPEGMQDTLPGECRQKRRVEAALRALFARDGFFEVQTPALEYCDAFTGGASGVAPERMYKTFDKQGRVLAVRPDSTTPVMRMVATRMQDAPLPLRLCYVQDVLEYPARPNPRFSQATQAGVELLGESSPEADAEVIALAVRSLLEAGLRSFQIDIGQVGFFKGLMEEAGLSPEETERLRGYVEEKNMLAIELMLGERNVGEEVQRRITRLPQLYGGAEVLDAAQAMSEAPACRQAVQNLRDVLAVLADYGLAQYVSVDLGMVHAIDYYTGMILRGLTANLGRPLLSGGRYDQLAAGFGHPLPAVGFALDVKQLLIALERQGAPFESPASDVLLAFAPGARREALRLAAQLRAQGRSVELCYEKEPASLDGLRARKGARQAVYIGEEGALEAGKEGWQPWNP</sequence>
<dbReference type="InterPro" id="IPR004516">
    <property type="entry name" value="HisRS/HisZ"/>
</dbReference>
<reference evidence="12" key="2">
    <citation type="journal article" date="2021" name="PeerJ">
        <title>Extensive microbial diversity within the chicken gut microbiome revealed by metagenomics and culture.</title>
        <authorList>
            <person name="Gilroy R."/>
            <person name="Ravi A."/>
            <person name="Getino M."/>
            <person name="Pursley I."/>
            <person name="Horton D.L."/>
            <person name="Alikhan N.F."/>
            <person name="Baker D."/>
            <person name="Gharbi K."/>
            <person name="Hall N."/>
            <person name="Watson M."/>
            <person name="Adriaenssens E.M."/>
            <person name="Foster-Nyarko E."/>
            <person name="Jarju S."/>
            <person name="Secka A."/>
            <person name="Antonio M."/>
            <person name="Oren A."/>
            <person name="Chaudhuri R.R."/>
            <person name="La Ragione R."/>
            <person name="Hildebrand F."/>
            <person name="Pallen M.J."/>
        </authorList>
    </citation>
    <scope>NUCLEOTIDE SEQUENCE</scope>
    <source>
        <strain evidence="12">ChiSxjej2B14-6234</strain>
    </source>
</reference>
<dbReference type="Proteomes" id="UP000886887">
    <property type="component" value="Unassembled WGS sequence"/>
</dbReference>
<evidence type="ECO:0000256" key="1">
    <source>
        <dbReference type="ARBA" id="ARBA00004496"/>
    </source>
</evidence>
<evidence type="ECO:0000256" key="6">
    <source>
        <dbReference type="ARBA" id="ARBA00022605"/>
    </source>
</evidence>
<comment type="subcellular location">
    <subcellularLocation>
        <location evidence="1 9">Cytoplasm</location>
    </subcellularLocation>
</comment>
<dbReference type="GO" id="GO:0140096">
    <property type="term" value="F:catalytic activity, acting on a protein"/>
    <property type="evidence" value="ECO:0007669"/>
    <property type="project" value="UniProtKB-ARBA"/>
</dbReference>
<dbReference type="GO" id="GO:0004821">
    <property type="term" value="F:histidine-tRNA ligase activity"/>
    <property type="evidence" value="ECO:0007669"/>
    <property type="project" value="TreeGrafter"/>
</dbReference>
<organism evidence="12 13">
    <name type="scientific">Candidatus Onthenecus intestinigallinarum</name>
    <dbReference type="NCBI Taxonomy" id="2840875"/>
    <lineage>
        <taxon>Bacteria</taxon>
        <taxon>Bacillati</taxon>
        <taxon>Bacillota</taxon>
        <taxon>Clostridia</taxon>
        <taxon>Eubacteriales</taxon>
        <taxon>Candidatus Onthenecus</taxon>
    </lineage>
</organism>
<keyword evidence="6 9" id="KW-0028">Amino-acid biosynthesis</keyword>
<dbReference type="PANTHER" id="PTHR43707">
    <property type="entry name" value="HISTIDYL-TRNA SYNTHETASE"/>
    <property type="match status" value="1"/>
</dbReference>
<evidence type="ECO:0000256" key="5">
    <source>
        <dbReference type="ARBA" id="ARBA00022490"/>
    </source>
</evidence>
<proteinExistence type="inferred from homology"/>
<dbReference type="GO" id="GO:0005737">
    <property type="term" value="C:cytoplasm"/>
    <property type="evidence" value="ECO:0007669"/>
    <property type="project" value="UniProtKB-SubCell"/>
</dbReference>
<accession>A0A9D0ZC78</accession>
<dbReference type="HAMAP" id="MF_00125">
    <property type="entry name" value="HisZ"/>
    <property type="match status" value="1"/>
</dbReference>
<protein>
    <recommendedName>
        <fullName evidence="4 9">ATP phosphoribosyltransferase regulatory subunit</fullName>
    </recommendedName>
</protein>
<evidence type="ECO:0000256" key="7">
    <source>
        <dbReference type="ARBA" id="ARBA00023102"/>
    </source>
</evidence>
<gene>
    <name evidence="9 12" type="primary">hisZ</name>
    <name evidence="12" type="ORF">IAB73_06175</name>
</gene>
<dbReference type="InterPro" id="IPR006195">
    <property type="entry name" value="aa-tRNA-synth_II"/>
</dbReference>
<dbReference type="CDD" id="cd00773">
    <property type="entry name" value="HisRS-like_core"/>
    <property type="match status" value="1"/>
</dbReference>
<dbReference type="InterPro" id="IPR045864">
    <property type="entry name" value="aa-tRNA-synth_II/BPL/LPL"/>
</dbReference>
<feature type="binding site" evidence="10">
    <location>
        <position position="129"/>
    </location>
    <ligand>
        <name>L-histidine</name>
        <dbReference type="ChEBI" id="CHEBI:57595"/>
    </ligand>
</feature>
<dbReference type="GO" id="GO:0016757">
    <property type="term" value="F:glycosyltransferase activity"/>
    <property type="evidence" value="ECO:0007669"/>
    <property type="project" value="UniProtKB-KW"/>
</dbReference>
<feature type="binding site" evidence="10">
    <location>
        <position position="125"/>
    </location>
    <ligand>
        <name>L-histidine</name>
        <dbReference type="ChEBI" id="CHEBI:57595"/>
    </ligand>
</feature>
<reference evidence="12" key="1">
    <citation type="submission" date="2020-10" db="EMBL/GenBank/DDBJ databases">
        <authorList>
            <person name="Gilroy R."/>
        </authorList>
    </citation>
    <scope>NUCLEOTIDE SEQUENCE</scope>
    <source>
        <strain evidence="12">ChiSxjej2B14-6234</strain>
    </source>
</reference>
<dbReference type="Gene3D" id="3.30.930.10">
    <property type="entry name" value="Bira Bifunctional Protein, Domain 2"/>
    <property type="match status" value="1"/>
</dbReference>
<comment type="subunit">
    <text evidence="9">Heteromultimer composed of HisG and HisZ subunits.</text>
</comment>
<evidence type="ECO:0000256" key="8">
    <source>
        <dbReference type="ARBA" id="ARBA00025246"/>
    </source>
</evidence>
<dbReference type="PIRSF" id="PIRSF001549">
    <property type="entry name" value="His-tRNA_synth"/>
    <property type="match status" value="1"/>
</dbReference>
<feature type="binding site" evidence="10">
    <location>
        <begin position="81"/>
        <end position="83"/>
    </location>
    <ligand>
        <name>L-histidine</name>
        <dbReference type="ChEBI" id="CHEBI:57595"/>
    </ligand>
</feature>
<keyword evidence="12" id="KW-0328">Glycosyltransferase</keyword>
<dbReference type="AlphaFoldDB" id="A0A9D0ZC78"/>
<evidence type="ECO:0000256" key="9">
    <source>
        <dbReference type="HAMAP-Rule" id="MF_00125"/>
    </source>
</evidence>
<evidence type="ECO:0000256" key="10">
    <source>
        <dbReference type="PIRSR" id="PIRSR001549-1"/>
    </source>
</evidence>
<evidence type="ECO:0000256" key="2">
    <source>
        <dbReference type="ARBA" id="ARBA00004667"/>
    </source>
</evidence>
<feature type="binding site" evidence="10">
    <location>
        <begin position="274"/>
        <end position="275"/>
    </location>
    <ligand>
        <name>L-histidine</name>
        <dbReference type="ChEBI" id="CHEBI:57595"/>
    </ligand>
</feature>
<dbReference type="InterPro" id="IPR004517">
    <property type="entry name" value="HisZ"/>
</dbReference>
<feature type="domain" description="Aminoacyl-transfer RNA synthetases class-II family profile" evidence="11">
    <location>
        <begin position="21"/>
        <end position="344"/>
    </location>
</feature>
<dbReference type="NCBIfam" id="TIGR00443">
    <property type="entry name" value="hisZ_biosyn_reg"/>
    <property type="match status" value="1"/>
</dbReference>
<name>A0A9D0ZC78_9FIRM</name>
<evidence type="ECO:0000313" key="12">
    <source>
        <dbReference type="EMBL" id="HIQ71773.1"/>
    </source>
</evidence>
<dbReference type="PROSITE" id="PS50862">
    <property type="entry name" value="AA_TRNA_LIGASE_II"/>
    <property type="match status" value="1"/>
</dbReference>
<dbReference type="EMBL" id="DVFJ01000018">
    <property type="protein sequence ID" value="HIQ71773.1"/>
    <property type="molecule type" value="Genomic_DNA"/>
</dbReference>
<comment type="function">
    <text evidence="8 9">Required for the first step of histidine biosynthesis. May allow the feedback regulation of ATP phosphoribosyltransferase activity by histidine.</text>
</comment>
<comment type="pathway">
    <text evidence="2 9">Amino-acid biosynthesis; L-histidine biosynthesis; L-histidine from 5-phospho-alpha-D-ribose 1-diphosphate: step 1/9.</text>
</comment>
<keyword evidence="5 9" id="KW-0963">Cytoplasm</keyword>
<comment type="similarity">
    <text evidence="3 9">Belongs to the class-II aminoacyl-tRNA synthetase family. HisZ subfamily.</text>
</comment>
<dbReference type="SUPFAM" id="SSF55681">
    <property type="entry name" value="Class II aaRS and biotin synthetases"/>
    <property type="match status" value="1"/>
</dbReference>
<keyword evidence="7 9" id="KW-0368">Histidine biosynthesis</keyword>
<dbReference type="GO" id="GO:0006427">
    <property type="term" value="P:histidyl-tRNA aminoacylation"/>
    <property type="evidence" value="ECO:0007669"/>
    <property type="project" value="TreeGrafter"/>
</dbReference>
<evidence type="ECO:0000256" key="3">
    <source>
        <dbReference type="ARBA" id="ARBA00005539"/>
    </source>
</evidence>
<comment type="miscellaneous">
    <text evidence="9">This function is generally fulfilled by the C-terminal part of HisG, which is missing in some bacteria such as this one.</text>
</comment>
<dbReference type="PANTHER" id="PTHR43707:SF6">
    <property type="entry name" value="ATP PHOSPHORIBOSYLTRANSFERASE REGULATORY SUBUNIT"/>
    <property type="match status" value="1"/>
</dbReference>
<keyword evidence="12" id="KW-0808">Transferase</keyword>
<evidence type="ECO:0000259" key="11">
    <source>
        <dbReference type="PROSITE" id="PS50862"/>
    </source>
</evidence>
<evidence type="ECO:0000256" key="4">
    <source>
        <dbReference type="ARBA" id="ARBA00020397"/>
    </source>
</evidence>
<dbReference type="InterPro" id="IPR041715">
    <property type="entry name" value="HisRS-like_core"/>
</dbReference>
<evidence type="ECO:0000313" key="13">
    <source>
        <dbReference type="Proteomes" id="UP000886887"/>
    </source>
</evidence>
<comment type="caution">
    <text evidence="12">The sequence shown here is derived from an EMBL/GenBank/DDBJ whole genome shotgun (WGS) entry which is preliminary data.</text>
</comment>
<dbReference type="Pfam" id="PF13393">
    <property type="entry name" value="tRNA-synt_His"/>
    <property type="match status" value="1"/>
</dbReference>
<dbReference type="GO" id="GO:0000105">
    <property type="term" value="P:L-histidine biosynthetic process"/>
    <property type="evidence" value="ECO:0007669"/>
    <property type="project" value="UniProtKB-UniRule"/>
</dbReference>